<reference evidence="1" key="1">
    <citation type="submission" date="2014-05" db="EMBL/GenBank/DDBJ databases">
        <title>The transcriptome of the halophilic microalga Tetraselmis sp. GSL018 isolated from the Great Salt Lake, Utah.</title>
        <authorList>
            <person name="Jinkerson R.E."/>
            <person name="D'Adamo S."/>
            <person name="Posewitz M.C."/>
        </authorList>
    </citation>
    <scope>NUCLEOTIDE SEQUENCE</scope>
    <source>
        <strain evidence="1">GSL018</strain>
    </source>
</reference>
<evidence type="ECO:0000313" key="1">
    <source>
        <dbReference type="EMBL" id="JAC80458.1"/>
    </source>
</evidence>
<dbReference type="AlphaFoldDB" id="A0A061S881"/>
<gene>
    <name evidence="1" type="ORF">TSPGSL018_10238</name>
</gene>
<name>A0A061S881_9CHLO</name>
<sequence length="47" mass="5110">MSTRQAAPPPDRLRGLEILPAICKSEQCRTPLAVPFAAPHTPLHYSA</sequence>
<accession>A0A061S881</accession>
<dbReference type="EMBL" id="GBEZ01004787">
    <property type="protein sequence ID" value="JAC80458.1"/>
    <property type="molecule type" value="Transcribed_RNA"/>
</dbReference>
<proteinExistence type="predicted"/>
<organism evidence="1">
    <name type="scientific">Tetraselmis sp. GSL018</name>
    <dbReference type="NCBI Taxonomy" id="582737"/>
    <lineage>
        <taxon>Eukaryota</taxon>
        <taxon>Viridiplantae</taxon>
        <taxon>Chlorophyta</taxon>
        <taxon>core chlorophytes</taxon>
        <taxon>Chlorodendrophyceae</taxon>
        <taxon>Chlorodendrales</taxon>
        <taxon>Chlorodendraceae</taxon>
        <taxon>Tetraselmis</taxon>
    </lineage>
</organism>
<protein>
    <submittedName>
        <fullName evidence="1">Uncharacterized protein</fullName>
    </submittedName>
</protein>